<protein>
    <submittedName>
        <fullName evidence="1">Uncharacterized protein</fullName>
    </submittedName>
</protein>
<feature type="non-terminal residue" evidence="1">
    <location>
        <position position="1"/>
    </location>
</feature>
<dbReference type="RefSeq" id="WP_249313895.1">
    <property type="nucleotide sequence ID" value="NZ_JACRSU010000014.1"/>
</dbReference>
<organism evidence="1 2">
    <name type="scientific">Congzhengia minquanensis</name>
    <dbReference type="NCBI Taxonomy" id="2763657"/>
    <lineage>
        <taxon>Bacteria</taxon>
        <taxon>Bacillati</taxon>
        <taxon>Bacillota</taxon>
        <taxon>Clostridia</taxon>
        <taxon>Eubacteriales</taxon>
        <taxon>Oscillospiraceae</taxon>
        <taxon>Congzhengia</taxon>
    </lineage>
</organism>
<proteinExistence type="predicted"/>
<reference evidence="1" key="1">
    <citation type="submission" date="2020-08" db="EMBL/GenBank/DDBJ databases">
        <title>Genome public.</title>
        <authorList>
            <person name="Liu C."/>
            <person name="Sun Q."/>
        </authorList>
    </citation>
    <scope>NUCLEOTIDE SEQUENCE</scope>
    <source>
        <strain evidence="1">H8</strain>
    </source>
</reference>
<name>A0A926DRC2_9FIRM</name>
<dbReference type="Proteomes" id="UP000611762">
    <property type="component" value="Unassembled WGS sequence"/>
</dbReference>
<sequence>KSGSNWYVYCENNPLKFVDPSGLVAGEKFRTLQELSNDWGWNYFPTSEYIMMEQASAIYKGYDEKGVYYSYTEAIVGGPHKTDLDEAEAMIPYGDGVTYVGAIHSHPQGGNISDNDINYADNNDKFIIAVYFQPDDKGWGNVIARTYSAGGAPGPLVSNMPMPNPWLSEERKAYLRSLSRYRNVWEKHETPDCRKETSTCDPDAIWKPDR</sequence>
<evidence type="ECO:0000313" key="2">
    <source>
        <dbReference type="Proteomes" id="UP000611762"/>
    </source>
</evidence>
<gene>
    <name evidence="1" type="ORF">H8698_13180</name>
</gene>
<dbReference type="AlphaFoldDB" id="A0A926DRC2"/>
<dbReference type="EMBL" id="JACRSU010000014">
    <property type="protein sequence ID" value="MBC8541919.1"/>
    <property type="molecule type" value="Genomic_DNA"/>
</dbReference>
<evidence type="ECO:0000313" key="1">
    <source>
        <dbReference type="EMBL" id="MBC8541919.1"/>
    </source>
</evidence>
<accession>A0A926DRC2</accession>
<keyword evidence="2" id="KW-1185">Reference proteome</keyword>
<comment type="caution">
    <text evidence="1">The sequence shown here is derived from an EMBL/GenBank/DDBJ whole genome shotgun (WGS) entry which is preliminary data.</text>
</comment>